<dbReference type="RefSeq" id="WP_050494088.1">
    <property type="nucleotide sequence ID" value="NZ_CP070242.1"/>
</dbReference>
<dbReference type="Proteomes" id="UP000623926">
    <property type="component" value="Chromosome"/>
</dbReference>
<keyword evidence="4" id="KW-1185">Reference proteome</keyword>
<reference evidence="4 5" key="1">
    <citation type="submission" date="2021-02" db="EMBL/GenBank/DDBJ databases">
        <title>FDA dAtabase for Regulatory Grade micrObial Sequences (FDA-ARGOS): Supporting development and validation of Infectious Disease Dx tests.</title>
        <authorList>
            <person name="Sproer C."/>
            <person name="Gronow S."/>
            <person name="Severitt S."/>
            <person name="Schroder I."/>
            <person name="Tallon L."/>
            <person name="Sadzewicz L."/>
            <person name="Zhao X."/>
            <person name="Boylan J."/>
            <person name="Ott S."/>
            <person name="Bowen H."/>
            <person name="Vavikolanu K."/>
            <person name="Mehta A."/>
            <person name="Aluvathingal J."/>
            <person name="Nadendla S."/>
            <person name="Lowell S."/>
            <person name="Myers T."/>
            <person name="Yan Y."/>
            <person name="Sichtig H."/>
        </authorList>
    </citation>
    <scope>NUCLEOTIDE SEQUENCE [LARGE SCALE GENOMIC DNA]</scope>
    <source>
        <strain evidence="2 4">FDAARGOS_1211</strain>
        <strain evidence="1 5">FDAARGOS_1212</strain>
    </source>
</reference>
<dbReference type="EMBL" id="CP070249">
    <property type="protein sequence ID" value="QRV43872.1"/>
    <property type="molecule type" value="Genomic_DNA"/>
</dbReference>
<dbReference type="Proteomes" id="UP000598054">
    <property type="component" value="Chromosome"/>
</dbReference>
<evidence type="ECO:0000313" key="2">
    <source>
        <dbReference type="EMBL" id="QRV42163.1"/>
    </source>
</evidence>
<evidence type="ECO:0000313" key="5">
    <source>
        <dbReference type="Proteomes" id="UP000623926"/>
    </source>
</evidence>
<dbReference type="EMBL" id="CP070245">
    <property type="protein sequence ID" value="QRV33934.1"/>
    <property type="molecule type" value="Genomic_DNA"/>
</dbReference>
<gene>
    <name evidence="2" type="ORF">I6J41_16510</name>
    <name evidence="3" type="ORF">I6J41_26465</name>
    <name evidence="1" type="ORF">I6J42_07545</name>
</gene>
<organism evidence="1 5">
    <name type="scientific">Streptomyces californicus</name>
    <dbReference type="NCBI Taxonomy" id="67351"/>
    <lineage>
        <taxon>Bacteria</taxon>
        <taxon>Bacillati</taxon>
        <taxon>Actinomycetota</taxon>
        <taxon>Actinomycetes</taxon>
        <taxon>Kitasatosporales</taxon>
        <taxon>Streptomycetaceae</taxon>
        <taxon>Streptomyces</taxon>
    </lineage>
</organism>
<protein>
    <submittedName>
        <fullName evidence="1">Uncharacterized protein</fullName>
    </submittedName>
</protein>
<evidence type="ECO:0000313" key="4">
    <source>
        <dbReference type="Proteomes" id="UP000598054"/>
    </source>
</evidence>
<proteinExistence type="predicted"/>
<evidence type="ECO:0000313" key="1">
    <source>
        <dbReference type="EMBL" id="QRV33934.1"/>
    </source>
</evidence>
<dbReference type="GeneID" id="63983134"/>
<accession>A0ABD7CY43</accession>
<name>A0ABD7CY43_9ACTN</name>
<evidence type="ECO:0000313" key="3">
    <source>
        <dbReference type="EMBL" id="QRV43872.1"/>
    </source>
</evidence>
<dbReference type="EMBL" id="CP070249">
    <property type="protein sequence ID" value="QRV42163.1"/>
    <property type="molecule type" value="Genomic_DNA"/>
</dbReference>
<dbReference type="AlphaFoldDB" id="A0ABD7CY43"/>
<sequence length="153" mass="15607">MDHPAALRTPSVVLLPDGTPATGTVRLHAERAGAVVYVPGPDGGMVAVLREHLPTVPAPYQPRDLTPQPLFDPRAQRIAAGGLLAGGAGWGTGQLFLGAGQLVSAAAGLGSLVMWAAIAVVASRIAPAVLGGGHPATVHNTTVHNRWFGRSTH</sequence>